<comment type="caution">
    <text evidence="1">The sequence shown here is derived from an EMBL/GenBank/DDBJ whole genome shotgun (WGS) entry which is preliminary data.</text>
</comment>
<dbReference type="Proteomes" id="UP000630142">
    <property type="component" value="Unassembled WGS sequence"/>
</dbReference>
<dbReference type="EMBL" id="BMZQ01000002">
    <property type="protein sequence ID" value="GHD13870.1"/>
    <property type="molecule type" value="Genomic_DNA"/>
</dbReference>
<dbReference type="AlphaFoldDB" id="A0A8J3DWI6"/>
<accession>A0A8J3DWI6</accession>
<dbReference type="SUPFAM" id="SSF51679">
    <property type="entry name" value="Bacterial luciferase-like"/>
    <property type="match status" value="1"/>
</dbReference>
<dbReference type="InterPro" id="IPR036661">
    <property type="entry name" value="Luciferase-like_sf"/>
</dbReference>
<sequence>MDGAKAYYADLKARVARVGRKPDEQFIFPGIVVYTDETDEEHMRCIARSRSSGRDEATCAP</sequence>
<evidence type="ECO:0000313" key="2">
    <source>
        <dbReference type="Proteomes" id="UP000630142"/>
    </source>
</evidence>
<keyword evidence="2" id="KW-1185">Reference proteome</keyword>
<dbReference type="Gene3D" id="3.20.20.30">
    <property type="entry name" value="Luciferase-like domain"/>
    <property type="match status" value="1"/>
</dbReference>
<gene>
    <name evidence="1" type="ORF">GCM10016234_18700</name>
</gene>
<organism evidence="1 2">
    <name type="scientific">Tianweitania populi</name>
    <dbReference type="NCBI Taxonomy" id="1607949"/>
    <lineage>
        <taxon>Bacteria</taxon>
        <taxon>Pseudomonadati</taxon>
        <taxon>Pseudomonadota</taxon>
        <taxon>Alphaproteobacteria</taxon>
        <taxon>Hyphomicrobiales</taxon>
        <taxon>Phyllobacteriaceae</taxon>
        <taxon>Tianweitania</taxon>
    </lineage>
</organism>
<dbReference type="GO" id="GO:0016705">
    <property type="term" value="F:oxidoreductase activity, acting on paired donors, with incorporation or reduction of molecular oxygen"/>
    <property type="evidence" value="ECO:0007669"/>
    <property type="project" value="InterPro"/>
</dbReference>
<reference evidence="1" key="1">
    <citation type="journal article" date="2014" name="Int. J. Syst. Evol. Microbiol.">
        <title>Complete genome sequence of Corynebacterium casei LMG S-19264T (=DSM 44701T), isolated from a smear-ripened cheese.</title>
        <authorList>
            <consortium name="US DOE Joint Genome Institute (JGI-PGF)"/>
            <person name="Walter F."/>
            <person name="Albersmeier A."/>
            <person name="Kalinowski J."/>
            <person name="Ruckert C."/>
        </authorList>
    </citation>
    <scope>NUCLEOTIDE SEQUENCE</scope>
    <source>
        <strain evidence="1">KCTC 42249</strain>
    </source>
</reference>
<evidence type="ECO:0000313" key="1">
    <source>
        <dbReference type="EMBL" id="GHD13870.1"/>
    </source>
</evidence>
<proteinExistence type="predicted"/>
<reference evidence="1" key="2">
    <citation type="submission" date="2020-09" db="EMBL/GenBank/DDBJ databases">
        <authorList>
            <person name="Sun Q."/>
            <person name="Kim S."/>
        </authorList>
    </citation>
    <scope>NUCLEOTIDE SEQUENCE</scope>
    <source>
        <strain evidence="1">KCTC 42249</strain>
    </source>
</reference>
<protein>
    <submittedName>
        <fullName evidence="1">Uncharacterized protein</fullName>
    </submittedName>
</protein>
<name>A0A8J3DWI6_9HYPH</name>